<evidence type="ECO:0000313" key="5">
    <source>
        <dbReference type="EMBL" id="GMT10584.1"/>
    </source>
</evidence>
<comment type="caution">
    <text evidence="5">The sequence shown here is derived from an EMBL/GenBank/DDBJ whole genome shotgun (WGS) entry which is preliminary data.</text>
</comment>
<dbReference type="FunFam" id="1.10.287.660:FF:000001">
    <property type="entry name" value="pre-mRNA-splicing factor ISY1 homolog"/>
    <property type="match status" value="1"/>
</dbReference>
<dbReference type="GO" id="GO:0000350">
    <property type="term" value="P:generation of catalytic spliceosome for second transesterification step"/>
    <property type="evidence" value="ECO:0007669"/>
    <property type="project" value="InterPro"/>
</dbReference>
<dbReference type="InterPro" id="IPR009360">
    <property type="entry name" value="Isy1"/>
</dbReference>
<accession>A0AAV5UXZ0</accession>
<dbReference type="PANTHER" id="PTHR13021">
    <property type="entry name" value="PRE-MRNA-SPLICING FACTOR ISY1"/>
    <property type="match status" value="1"/>
</dbReference>
<proteinExistence type="inferred from homology"/>
<evidence type="ECO:0000256" key="1">
    <source>
        <dbReference type="ARBA" id="ARBA00004123"/>
    </source>
</evidence>
<organism evidence="5 6">
    <name type="scientific">Pristionchus fissidentatus</name>
    <dbReference type="NCBI Taxonomy" id="1538716"/>
    <lineage>
        <taxon>Eukaryota</taxon>
        <taxon>Metazoa</taxon>
        <taxon>Ecdysozoa</taxon>
        <taxon>Nematoda</taxon>
        <taxon>Chromadorea</taxon>
        <taxon>Rhabditida</taxon>
        <taxon>Rhabditina</taxon>
        <taxon>Diplogasteromorpha</taxon>
        <taxon>Diplogasteroidea</taxon>
        <taxon>Neodiplogasteridae</taxon>
        <taxon>Pristionchus</taxon>
    </lineage>
</organism>
<feature type="region of interest" description="Disordered" evidence="4">
    <location>
        <begin position="19"/>
        <end position="40"/>
    </location>
</feature>
<comment type="similarity">
    <text evidence="2">Belongs to the ISY1 family.</text>
</comment>
<dbReference type="InterPro" id="IPR037200">
    <property type="entry name" value="Isy1_sf"/>
</dbReference>
<dbReference type="Proteomes" id="UP001432322">
    <property type="component" value="Unassembled WGS sequence"/>
</dbReference>
<dbReference type="GO" id="GO:0005634">
    <property type="term" value="C:nucleus"/>
    <property type="evidence" value="ECO:0007669"/>
    <property type="project" value="UniProtKB-SubCell"/>
</dbReference>
<gene>
    <name evidence="5" type="ORF">PFISCL1PPCAC_1881</name>
</gene>
<evidence type="ECO:0000256" key="4">
    <source>
        <dbReference type="SAM" id="MobiDB-lite"/>
    </source>
</evidence>
<dbReference type="SUPFAM" id="SSF140102">
    <property type="entry name" value="ISY1 domain-like"/>
    <property type="match status" value="1"/>
</dbReference>
<name>A0AAV5UXZ0_9BILA</name>
<protein>
    <submittedName>
        <fullName evidence="5">Uncharacterized protein</fullName>
    </submittedName>
</protein>
<reference evidence="5" key="1">
    <citation type="submission" date="2023-10" db="EMBL/GenBank/DDBJ databases">
        <title>Genome assembly of Pristionchus species.</title>
        <authorList>
            <person name="Yoshida K."/>
            <person name="Sommer R.J."/>
        </authorList>
    </citation>
    <scope>NUCLEOTIDE SEQUENCE</scope>
    <source>
        <strain evidence="5">RS5133</strain>
    </source>
</reference>
<evidence type="ECO:0000313" key="6">
    <source>
        <dbReference type="Proteomes" id="UP001432322"/>
    </source>
</evidence>
<sequence>ARNAEKAMTTLARWRRLKEEEEKGPIAKRPHDTKECSNLSDAERFRREIAKDIAKKIALIQNPGLGEYKLRDMNDEINKLLRIKMAWEWRIKELGGPDYRKIAPRQLDREGREVSSNRGYKYFGAAKDLPGVRELFEKNTEMEGVRKTRADLMKNVDADYYGYMDDDDGLLVPLEKVAEEKAKMAIRKKFEEQGGERLKKEREDDIDIDFYKVEQEESERDEMETKESIVVGEDGRKMTIRHVMVPSQEDIEEMILERKKQALIDKFLS</sequence>
<dbReference type="Gene3D" id="1.10.287.660">
    <property type="entry name" value="Helix hairpin bin"/>
    <property type="match status" value="1"/>
</dbReference>
<keyword evidence="3" id="KW-0539">Nucleus</keyword>
<dbReference type="AlphaFoldDB" id="A0AAV5UXZ0"/>
<keyword evidence="6" id="KW-1185">Reference proteome</keyword>
<evidence type="ECO:0000256" key="2">
    <source>
        <dbReference type="ARBA" id="ARBA00007002"/>
    </source>
</evidence>
<dbReference type="InterPro" id="IPR029012">
    <property type="entry name" value="Helix_hairpin_bin_sf"/>
</dbReference>
<feature type="non-terminal residue" evidence="5">
    <location>
        <position position="1"/>
    </location>
</feature>
<dbReference type="Pfam" id="PF06246">
    <property type="entry name" value="Isy1"/>
    <property type="match status" value="1"/>
</dbReference>
<evidence type="ECO:0000256" key="3">
    <source>
        <dbReference type="ARBA" id="ARBA00023242"/>
    </source>
</evidence>
<dbReference type="EMBL" id="BTSY01000001">
    <property type="protein sequence ID" value="GMT10584.1"/>
    <property type="molecule type" value="Genomic_DNA"/>
</dbReference>
<comment type="subcellular location">
    <subcellularLocation>
        <location evidence="1">Nucleus</location>
    </subcellularLocation>
</comment>